<dbReference type="EMBL" id="CAKMRJ010005745">
    <property type="protein sequence ID" value="CAH1453598.1"/>
    <property type="molecule type" value="Genomic_DNA"/>
</dbReference>
<organism evidence="3 4">
    <name type="scientific">Lactuca virosa</name>
    <dbReference type="NCBI Taxonomy" id="75947"/>
    <lineage>
        <taxon>Eukaryota</taxon>
        <taxon>Viridiplantae</taxon>
        <taxon>Streptophyta</taxon>
        <taxon>Embryophyta</taxon>
        <taxon>Tracheophyta</taxon>
        <taxon>Spermatophyta</taxon>
        <taxon>Magnoliopsida</taxon>
        <taxon>eudicotyledons</taxon>
        <taxon>Gunneridae</taxon>
        <taxon>Pentapetalae</taxon>
        <taxon>asterids</taxon>
        <taxon>campanulids</taxon>
        <taxon>Asterales</taxon>
        <taxon>Asteraceae</taxon>
        <taxon>Cichorioideae</taxon>
        <taxon>Cichorieae</taxon>
        <taxon>Lactucinae</taxon>
        <taxon>Lactuca</taxon>
    </lineage>
</organism>
<keyword evidence="4" id="KW-1185">Reference proteome</keyword>
<feature type="chain" id="PRO_5043605797" evidence="2">
    <location>
        <begin position="21"/>
        <end position="238"/>
    </location>
</feature>
<proteinExistence type="predicted"/>
<evidence type="ECO:0000313" key="3">
    <source>
        <dbReference type="EMBL" id="CAH1453598.1"/>
    </source>
</evidence>
<feature type="region of interest" description="Disordered" evidence="1">
    <location>
        <begin position="29"/>
        <end position="85"/>
    </location>
</feature>
<evidence type="ECO:0000256" key="2">
    <source>
        <dbReference type="SAM" id="SignalP"/>
    </source>
</evidence>
<sequence>MEKSFASFTIITFVLFAVSAARISLNPPATNLPALQCSGNDESKTMKALPRPATTEDSNIILPSDTPKSNSDETGKTSETNKARMHKVDLTPRSDFARFHAINRHFFDQSRIPLHSAHHRRPNRHSVNPFPRPEISRGKEAVLFGESETSKVDAENFHRKGPLKRMNSKHDYGHRRQRHRYHHNLHRYNNGVSPKHMFSREKVKSLVRQHKEKKSRREHEAEAGFMKGIRKFLKHAFD</sequence>
<accession>A0AAU9PUF7</accession>
<feature type="compositionally biased region" description="Basic and acidic residues" evidence="1">
    <location>
        <begin position="70"/>
        <end position="85"/>
    </location>
</feature>
<reference evidence="3 4" key="1">
    <citation type="submission" date="2022-01" db="EMBL/GenBank/DDBJ databases">
        <authorList>
            <person name="Xiong W."/>
            <person name="Schranz E."/>
        </authorList>
    </citation>
    <scope>NUCLEOTIDE SEQUENCE [LARGE SCALE GENOMIC DNA]</scope>
</reference>
<evidence type="ECO:0000256" key="1">
    <source>
        <dbReference type="SAM" id="MobiDB-lite"/>
    </source>
</evidence>
<name>A0AAU9PUF7_9ASTR</name>
<keyword evidence="2" id="KW-0732">Signal</keyword>
<comment type="caution">
    <text evidence="3">The sequence shown here is derived from an EMBL/GenBank/DDBJ whole genome shotgun (WGS) entry which is preliminary data.</text>
</comment>
<dbReference type="Proteomes" id="UP001157418">
    <property type="component" value="Unassembled WGS sequence"/>
</dbReference>
<evidence type="ECO:0000313" key="4">
    <source>
        <dbReference type="Proteomes" id="UP001157418"/>
    </source>
</evidence>
<protein>
    <submittedName>
        <fullName evidence="3">Uncharacterized protein</fullName>
    </submittedName>
</protein>
<gene>
    <name evidence="3" type="ORF">LVIROSA_LOCUS38830</name>
</gene>
<dbReference type="AlphaFoldDB" id="A0AAU9PUF7"/>
<feature type="signal peptide" evidence="2">
    <location>
        <begin position="1"/>
        <end position="20"/>
    </location>
</feature>